<dbReference type="Pfam" id="PF10150">
    <property type="entry name" value="RNase_E_G"/>
    <property type="match status" value="1"/>
</dbReference>
<keyword evidence="5" id="KW-0694">RNA-binding</keyword>
<dbReference type="NCBIfam" id="TIGR00757">
    <property type="entry name" value="RNaseEG"/>
    <property type="match status" value="1"/>
</dbReference>
<dbReference type="InterPro" id="IPR003029">
    <property type="entry name" value="S1_domain"/>
</dbReference>
<accession>A0ABR5NB93</accession>
<dbReference type="PANTHER" id="PTHR30001:SF0">
    <property type="entry name" value="RIBONUCLEASE G"/>
    <property type="match status" value="1"/>
</dbReference>
<dbReference type="InterPro" id="IPR019307">
    <property type="entry name" value="RNA-bd_AU-1/RNase_E/G"/>
</dbReference>
<proteinExistence type="predicted"/>
<evidence type="ECO:0000256" key="1">
    <source>
        <dbReference type="ARBA" id="ARBA00001946"/>
    </source>
</evidence>
<name>A0ABR5NB93_BRECH</name>
<dbReference type="PANTHER" id="PTHR30001">
    <property type="entry name" value="RIBONUCLEASE"/>
    <property type="match status" value="1"/>
</dbReference>
<evidence type="ECO:0000313" key="7">
    <source>
        <dbReference type="EMBL" id="KQL48816.1"/>
    </source>
</evidence>
<protein>
    <submittedName>
        <fullName evidence="7">Ribonuclease G</fullName>
    </submittedName>
</protein>
<dbReference type="PROSITE" id="PS50126">
    <property type="entry name" value="S1"/>
    <property type="match status" value="1"/>
</dbReference>
<evidence type="ECO:0000256" key="2">
    <source>
        <dbReference type="ARBA" id="ARBA00022723"/>
    </source>
</evidence>
<sequence>MRQVAISGSGGRLRAALLEGGRLQEWRTEDEGTGVLAGDLYRGRVADVLPGIQSAFVDVGVGQNAYIYVDDTLPRNGVASGKPNISERVQIGEKVIVQVSKEGTELKAPKVTTRVSLQGRYLVYLPKEAGVSISRKIADAVVRQKLLDTLTAWLEPEEGVIVRTEAADAEVSRLSEELAYLKRRWRDTLTEAEQLSGPGFISRDLAMLEAVIRDLAGSGVDEVLVEHGNTFQQVKAIMHVFADENLDKLRWYRGSEPLFAHLGIEAQLQRALGRQVSLKNGGHLVIDRTEAMTVIDVNTGAFTGKGGQQREQAITATNVEAAVEIASQLRLRDIGGIIIIDFIDMKEAANKERVMVALKRELSRDPVPSTVLGITALGLVEMTRKRVRASLAERMTEPCGACAGHGRVWTLEEMQHRLWTEVTTLVRVQEAEAVLIELPERLFRFMGELTLEQQQQWPARLFLLHSPERKPDEYRILYAGRTGEAARLHGKQS</sequence>
<evidence type="ECO:0000256" key="4">
    <source>
        <dbReference type="ARBA" id="ARBA00022842"/>
    </source>
</evidence>
<dbReference type="Gene3D" id="2.40.50.140">
    <property type="entry name" value="Nucleic acid-binding proteins"/>
    <property type="match status" value="1"/>
</dbReference>
<dbReference type="InterPro" id="IPR012340">
    <property type="entry name" value="NA-bd_OB-fold"/>
</dbReference>
<gene>
    <name evidence="7" type="ORF">AN963_03195</name>
</gene>
<keyword evidence="8" id="KW-1185">Reference proteome</keyword>
<reference evidence="7 8" key="1">
    <citation type="submission" date="2015-09" db="EMBL/GenBank/DDBJ databases">
        <title>Genome sequencing project for genomic taxonomy and phylogenomics of Bacillus-like bacteria.</title>
        <authorList>
            <person name="Liu B."/>
            <person name="Wang J."/>
            <person name="Zhu Y."/>
            <person name="Liu G."/>
            <person name="Chen Q."/>
            <person name="Chen Z."/>
            <person name="Lan J."/>
            <person name="Che J."/>
            <person name="Ge C."/>
            <person name="Shi H."/>
            <person name="Pan Z."/>
            <person name="Liu X."/>
        </authorList>
    </citation>
    <scope>NUCLEOTIDE SEQUENCE [LARGE SCALE GENOMIC DNA]</scope>
    <source>
        <strain evidence="7 8">DSM 8552</strain>
    </source>
</reference>
<dbReference type="Proteomes" id="UP000051063">
    <property type="component" value="Unassembled WGS sequence"/>
</dbReference>
<evidence type="ECO:0000256" key="3">
    <source>
        <dbReference type="ARBA" id="ARBA00022801"/>
    </source>
</evidence>
<keyword evidence="3" id="KW-0378">Hydrolase</keyword>
<dbReference type="InterPro" id="IPR004659">
    <property type="entry name" value="RNase_E/G"/>
</dbReference>
<dbReference type="CDD" id="cd04453">
    <property type="entry name" value="S1_RNase_E"/>
    <property type="match status" value="1"/>
</dbReference>
<evidence type="ECO:0000256" key="5">
    <source>
        <dbReference type="ARBA" id="ARBA00022884"/>
    </source>
</evidence>
<feature type="domain" description="S1 motif" evidence="6">
    <location>
        <begin position="38"/>
        <end position="120"/>
    </location>
</feature>
<comment type="caution">
    <text evidence="7">The sequence shown here is derived from an EMBL/GenBank/DDBJ whole genome shotgun (WGS) entry which is preliminary data.</text>
</comment>
<evidence type="ECO:0000313" key="8">
    <source>
        <dbReference type="Proteomes" id="UP000051063"/>
    </source>
</evidence>
<evidence type="ECO:0000259" key="6">
    <source>
        <dbReference type="PROSITE" id="PS50126"/>
    </source>
</evidence>
<comment type="cofactor">
    <cofactor evidence="1">
        <name>Mg(2+)</name>
        <dbReference type="ChEBI" id="CHEBI:18420"/>
    </cofactor>
</comment>
<dbReference type="RefSeq" id="WP_055743109.1">
    <property type="nucleotide sequence ID" value="NZ_LJJB01000007.1"/>
</dbReference>
<dbReference type="SUPFAM" id="SSF50249">
    <property type="entry name" value="Nucleic acid-binding proteins"/>
    <property type="match status" value="1"/>
</dbReference>
<dbReference type="EMBL" id="LJJB01000007">
    <property type="protein sequence ID" value="KQL48816.1"/>
    <property type="molecule type" value="Genomic_DNA"/>
</dbReference>
<keyword evidence="4" id="KW-0460">Magnesium</keyword>
<keyword evidence="2" id="KW-0479">Metal-binding</keyword>
<organism evidence="7 8">
    <name type="scientific">Brevibacillus choshinensis</name>
    <dbReference type="NCBI Taxonomy" id="54911"/>
    <lineage>
        <taxon>Bacteria</taxon>
        <taxon>Bacillati</taxon>
        <taxon>Bacillota</taxon>
        <taxon>Bacilli</taxon>
        <taxon>Bacillales</taxon>
        <taxon>Paenibacillaceae</taxon>
        <taxon>Brevibacillus</taxon>
    </lineage>
</organism>
<dbReference type="SMART" id="SM00316">
    <property type="entry name" value="S1"/>
    <property type="match status" value="1"/>
</dbReference>